<accession>A0A8J2H002</accession>
<keyword evidence="1" id="KW-0732">Signal</keyword>
<dbReference type="PANTHER" id="PTHR13593">
    <property type="match status" value="1"/>
</dbReference>
<organism evidence="2 3">
    <name type="scientific">Cotesia congregata</name>
    <name type="common">Parasitoid wasp</name>
    <name type="synonym">Apanteles congregatus</name>
    <dbReference type="NCBI Taxonomy" id="51543"/>
    <lineage>
        <taxon>Eukaryota</taxon>
        <taxon>Metazoa</taxon>
        <taxon>Ecdysozoa</taxon>
        <taxon>Arthropoda</taxon>
        <taxon>Hexapoda</taxon>
        <taxon>Insecta</taxon>
        <taxon>Pterygota</taxon>
        <taxon>Neoptera</taxon>
        <taxon>Endopterygota</taxon>
        <taxon>Hymenoptera</taxon>
        <taxon>Apocrita</taxon>
        <taxon>Ichneumonoidea</taxon>
        <taxon>Braconidae</taxon>
        <taxon>Microgastrinae</taxon>
        <taxon>Cotesia</taxon>
    </lineage>
</organism>
<sequence length="336" mass="38558">MSLSLMILLFSTLEVQTCMYSCSKYQYKNFEDRRKFISHLSNSLTISDLALIGTCYSASYNTYMPRFKIQDLNIKEQLNHGIRVLDIGVRPTSNHFAVHNEEKYLNLMFGNGILKEVDDFLEANPRELVIMFLHNEYYAANDVTLCNCGILEFYRNLKIGLRISTNWSLNDTIGEHRGKILLTSLDQSFSSCITNINTYCKVQYSLIPGGSESDIHDKWISIKNLQEESFLNDSGKCFVEFMSAPKATEAKKIAIEGYYSDVYGCETPINYRMTINFDNPHRSLIIVMAEFVNQELIDHIIGSNFENDFISSKETGSKFPLPDDIFYYLEFKLAAA</sequence>
<evidence type="ECO:0000313" key="2">
    <source>
        <dbReference type="EMBL" id="CAG5075183.1"/>
    </source>
</evidence>
<dbReference type="GO" id="GO:0006629">
    <property type="term" value="P:lipid metabolic process"/>
    <property type="evidence" value="ECO:0007669"/>
    <property type="project" value="InterPro"/>
</dbReference>
<dbReference type="GO" id="GO:0008081">
    <property type="term" value="F:phosphoric diester hydrolase activity"/>
    <property type="evidence" value="ECO:0007669"/>
    <property type="project" value="InterPro"/>
</dbReference>
<dbReference type="OrthoDB" id="7697653at2759"/>
<evidence type="ECO:0000256" key="1">
    <source>
        <dbReference type="SAM" id="SignalP"/>
    </source>
</evidence>
<dbReference type="Proteomes" id="UP000786811">
    <property type="component" value="Unassembled WGS sequence"/>
</dbReference>
<dbReference type="AlphaFoldDB" id="A0A8J2H002"/>
<dbReference type="InterPro" id="IPR051057">
    <property type="entry name" value="PI-PLC_domain"/>
</dbReference>
<dbReference type="SUPFAM" id="SSF51695">
    <property type="entry name" value="PLC-like phosphodiesterases"/>
    <property type="match status" value="1"/>
</dbReference>
<gene>
    <name evidence="2" type="ORF">HICCMSTLAB_LOCUS1337</name>
</gene>
<name>A0A8J2H002_COTCN</name>
<feature type="chain" id="PRO_5035176555" evidence="1">
    <location>
        <begin position="18"/>
        <end position="336"/>
    </location>
</feature>
<dbReference type="Pfam" id="PF26146">
    <property type="entry name" value="PI-PLC_X"/>
    <property type="match status" value="1"/>
</dbReference>
<evidence type="ECO:0000313" key="3">
    <source>
        <dbReference type="Proteomes" id="UP000786811"/>
    </source>
</evidence>
<dbReference type="EMBL" id="CAJNRD030001116">
    <property type="protein sequence ID" value="CAG5075183.1"/>
    <property type="molecule type" value="Genomic_DNA"/>
</dbReference>
<dbReference type="PANTHER" id="PTHR13593:SF140">
    <property type="entry name" value="PLC-LIKE PHOSPHODIESTERASE"/>
    <property type="match status" value="1"/>
</dbReference>
<keyword evidence="3" id="KW-1185">Reference proteome</keyword>
<comment type="caution">
    <text evidence="2">The sequence shown here is derived from an EMBL/GenBank/DDBJ whole genome shotgun (WGS) entry which is preliminary data.</text>
</comment>
<dbReference type="Gene3D" id="3.20.20.190">
    <property type="entry name" value="Phosphatidylinositol (PI) phosphodiesterase"/>
    <property type="match status" value="1"/>
</dbReference>
<feature type="signal peptide" evidence="1">
    <location>
        <begin position="1"/>
        <end position="17"/>
    </location>
</feature>
<protein>
    <submittedName>
        <fullName evidence="2">Similar to plcA: 1-phosphatidylinositol phosphodiesterase (Listeria monocytogenes serovar 1/2a (Strain ATCC BAA-679 / EGD-e))</fullName>
    </submittedName>
</protein>
<dbReference type="InterPro" id="IPR017946">
    <property type="entry name" value="PLC-like_Pdiesterase_TIM-brl"/>
</dbReference>
<proteinExistence type="predicted"/>
<reference evidence="2" key="1">
    <citation type="submission" date="2021-04" db="EMBL/GenBank/DDBJ databases">
        <authorList>
            <person name="Chebbi M.A.C M."/>
        </authorList>
    </citation>
    <scope>NUCLEOTIDE SEQUENCE</scope>
</reference>